<dbReference type="InterPro" id="IPR036736">
    <property type="entry name" value="ACP-like_sf"/>
</dbReference>
<dbReference type="Gene3D" id="1.10.1200.10">
    <property type="entry name" value="ACP-like"/>
    <property type="match status" value="1"/>
</dbReference>
<organism evidence="2 3">
    <name type="scientific">Spongiactinospora rosea</name>
    <dbReference type="NCBI Taxonomy" id="2248750"/>
    <lineage>
        <taxon>Bacteria</taxon>
        <taxon>Bacillati</taxon>
        <taxon>Actinomycetota</taxon>
        <taxon>Actinomycetes</taxon>
        <taxon>Streptosporangiales</taxon>
        <taxon>Streptosporangiaceae</taxon>
        <taxon>Spongiactinospora</taxon>
    </lineage>
</organism>
<evidence type="ECO:0000313" key="2">
    <source>
        <dbReference type="EMBL" id="RBQ19772.1"/>
    </source>
</evidence>
<feature type="domain" description="Carrier" evidence="1">
    <location>
        <begin position="1"/>
        <end position="82"/>
    </location>
</feature>
<dbReference type="RefSeq" id="WP_113981039.1">
    <property type="nucleotide sequence ID" value="NZ_QMEY01000004.1"/>
</dbReference>
<dbReference type="OrthoDB" id="3537906at2"/>
<name>A0A366M2W2_9ACTN</name>
<dbReference type="Pfam" id="PF00550">
    <property type="entry name" value="PP-binding"/>
    <property type="match status" value="1"/>
</dbReference>
<reference evidence="2 3" key="1">
    <citation type="submission" date="2018-06" db="EMBL/GenBank/DDBJ databases">
        <title>Sphaerisporangium craniellae sp. nov., isolated from a marine sponge in the South China Sea.</title>
        <authorList>
            <person name="Li L."/>
        </authorList>
    </citation>
    <scope>NUCLEOTIDE SEQUENCE [LARGE SCALE GENOMIC DNA]</scope>
    <source>
        <strain evidence="2 3">LHW63015</strain>
    </source>
</reference>
<dbReference type="AlphaFoldDB" id="A0A366M2W2"/>
<evidence type="ECO:0000259" key="1">
    <source>
        <dbReference type="PROSITE" id="PS50075"/>
    </source>
</evidence>
<keyword evidence="3" id="KW-1185">Reference proteome</keyword>
<dbReference type="EMBL" id="QMEY01000004">
    <property type="protein sequence ID" value="RBQ19772.1"/>
    <property type="molecule type" value="Genomic_DNA"/>
</dbReference>
<gene>
    <name evidence="2" type="ORF">DP939_13745</name>
</gene>
<dbReference type="SUPFAM" id="SSF47336">
    <property type="entry name" value="ACP-like"/>
    <property type="match status" value="1"/>
</dbReference>
<dbReference type="Proteomes" id="UP000253303">
    <property type="component" value="Unassembled WGS sequence"/>
</dbReference>
<dbReference type="InterPro" id="IPR009081">
    <property type="entry name" value="PP-bd_ACP"/>
</dbReference>
<evidence type="ECO:0000313" key="3">
    <source>
        <dbReference type="Proteomes" id="UP000253303"/>
    </source>
</evidence>
<accession>A0A366M2W2</accession>
<proteinExistence type="predicted"/>
<sequence>MSQALTDHDLRTLLTAVGLSPDVPDESFSLTFEQLDLDSLARMEIATRIQERFGVDVEDDLAAETSPQQAKHLVNQRLESAA</sequence>
<protein>
    <submittedName>
        <fullName evidence="2">Acyl carrier protein</fullName>
    </submittedName>
</protein>
<dbReference type="PROSITE" id="PS50075">
    <property type="entry name" value="CARRIER"/>
    <property type="match status" value="1"/>
</dbReference>
<comment type="caution">
    <text evidence="2">The sequence shown here is derived from an EMBL/GenBank/DDBJ whole genome shotgun (WGS) entry which is preliminary data.</text>
</comment>